<dbReference type="InterPro" id="IPR036390">
    <property type="entry name" value="WH_DNA-bd_sf"/>
</dbReference>
<dbReference type="InterPro" id="IPR029016">
    <property type="entry name" value="GAF-like_dom_sf"/>
</dbReference>
<evidence type="ECO:0000256" key="6">
    <source>
        <dbReference type="ARBA" id="ARBA00070406"/>
    </source>
</evidence>
<dbReference type="GO" id="GO:0045892">
    <property type="term" value="P:negative regulation of DNA-templated transcription"/>
    <property type="evidence" value="ECO:0007669"/>
    <property type="project" value="TreeGrafter"/>
</dbReference>
<accession>A0A1I4H3M0</accession>
<dbReference type="InterPro" id="IPR005471">
    <property type="entry name" value="Tscrpt_reg_IclR_N"/>
</dbReference>
<sequence>MRNGAAGNGAAQPVQSVDRALAILEILARRGATGVTELGAELGVHKSTASRLLATLEQRGLVEQLRERGLFRLGFGLVRLAGASAAQLDLTDVTRAVAQRLAADLDETVNVAVLDGVEAVNVSQVNGSASIGVLNWVGRRTPLHATASGKVLLAFGPGEVAGRVLAAPLERFTPATVGDAAVLERELAAVRERGWAATVGELEAGLNAVAAPLRAADGRLVAAMSVSGPSYRLRPEDFARVAARLCAAAAEAGGAPG</sequence>
<proteinExistence type="predicted"/>
<gene>
    <name evidence="9" type="ORF">SAMN04488085_11019</name>
</gene>
<dbReference type="Gene3D" id="3.30.450.40">
    <property type="match status" value="1"/>
</dbReference>
<dbReference type="PANTHER" id="PTHR30136:SF24">
    <property type="entry name" value="HTH-TYPE TRANSCRIPTIONAL REPRESSOR ALLR"/>
    <property type="match status" value="1"/>
</dbReference>
<keyword evidence="10" id="KW-1185">Reference proteome</keyword>
<reference evidence="9 10" key="1">
    <citation type="submission" date="2016-10" db="EMBL/GenBank/DDBJ databases">
        <authorList>
            <person name="de Groot N.N."/>
        </authorList>
    </citation>
    <scope>NUCLEOTIDE SEQUENCE [LARGE SCALE GENOMIC DNA]</scope>
    <source>
        <strain evidence="9 10">DSM 45317</strain>
    </source>
</reference>
<dbReference type="FunFam" id="1.10.10.10:FF:000056">
    <property type="entry name" value="IclR family transcriptional regulator"/>
    <property type="match status" value="1"/>
</dbReference>
<evidence type="ECO:0000313" key="10">
    <source>
        <dbReference type="Proteomes" id="UP000199152"/>
    </source>
</evidence>
<comment type="function">
    <text evidence="5">May be an activator protein for the gylABX operon.</text>
</comment>
<dbReference type="Pfam" id="PF01614">
    <property type="entry name" value="IclR_C"/>
    <property type="match status" value="1"/>
</dbReference>
<dbReference type="GO" id="GO:0003677">
    <property type="term" value="F:DNA binding"/>
    <property type="evidence" value="ECO:0007669"/>
    <property type="project" value="UniProtKB-KW"/>
</dbReference>
<organism evidence="9 10">
    <name type="scientific">Geodermatophilus ruber</name>
    <dbReference type="NCBI Taxonomy" id="504800"/>
    <lineage>
        <taxon>Bacteria</taxon>
        <taxon>Bacillati</taxon>
        <taxon>Actinomycetota</taxon>
        <taxon>Actinomycetes</taxon>
        <taxon>Geodermatophilales</taxon>
        <taxon>Geodermatophilaceae</taxon>
        <taxon>Geodermatophilus</taxon>
    </lineage>
</organism>
<dbReference type="Gene3D" id="1.10.10.10">
    <property type="entry name" value="Winged helix-like DNA-binding domain superfamily/Winged helix DNA-binding domain"/>
    <property type="match status" value="1"/>
</dbReference>
<dbReference type="SUPFAM" id="SSF55781">
    <property type="entry name" value="GAF domain-like"/>
    <property type="match status" value="1"/>
</dbReference>
<dbReference type="SMART" id="SM00346">
    <property type="entry name" value="HTH_ICLR"/>
    <property type="match status" value="1"/>
</dbReference>
<dbReference type="GO" id="GO:0003700">
    <property type="term" value="F:DNA-binding transcription factor activity"/>
    <property type="evidence" value="ECO:0007669"/>
    <property type="project" value="TreeGrafter"/>
</dbReference>
<keyword evidence="3" id="KW-0238">DNA-binding</keyword>
<evidence type="ECO:0000256" key="3">
    <source>
        <dbReference type="ARBA" id="ARBA00023125"/>
    </source>
</evidence>
<dbReference type="STRING" id="504800.SAMN04488085_11019"/>
<dbReference type="InterPro" id="IPR050707">
    <property type="entry name" value="HTH_MetabolicPath_Reg"/>
</dbReference>
<evidence type="ECO:0000256" key="4">
    <source>
        <dbReference type="ARBA" id="ARBA00023163"/>
    </source>
</evidence>
<evidence type="ECO:0000313" key="9">
    <source>
        <dbReference type="EMBL" id="SFL36829.1"/>
    </source>
</evidence>
<evidence type="ECO:0000259" key="8">
    <source>
        <dbReference type="PROSITE" id="PS51078"/>
    </source>
</evidence>
<evidence type="ECO:0000259" key="7">
    <source>
        <dbReference type="PROSITE" id="PS51077"/>
    </source>
</evidence>
<protein>
    <recommendedName>
        <fullName evidence="6">Glycerol operon regulatory protein</fullName>
    </recommendedName>
</protein>
<dbReference type="InterPro" id="IPR036388">
    <property type="entry name" value="WH-like_DNA-bd_sf"/>
</dbReference>
<dbReference type="CDD" id="cd00090">
    <property type="entry name" value="HTH_ARSR"/>
    <property type="match status" value="1"/>
</dbReference>
<dbReference type="RefSeq" id="WP_091326439.1">
    <property type="nucleotide sequence ID" value="NZ_FOSW01000010.1"/>
</dbReference>
<keyword evidence="1" id="KW-0319">Glycerol metabolism</keyword>
<keyword evidence="2" id="KW-0805">Transcription regulation</keyword>
<dbReference type="PANTHER" id="PTHR30136">
    <property type="entry name" value="HELIX-TURN-HELIX TRANSCRIPTIONAL REGULATOR, ICLR FAMILY"/>
    <property type="match status" value="1"/>
</dbReference>
<dbReference type="InterPro" id="IPR011991">
    <property type="entry name" value="ArsR-like_HTH"/>
</dbReference>
<evidence type="ECO:0000256" key="5">
    <source>
        <dbReference type="ARBA" id="ARBA00058938"/>
    </source>
</evidence>
<dbReference type="PROSITE" id="PS51077">
    <property type="entry name" value="HTH_ICLR"/>
    <property type="match status" value="1"/>
</dbReference>
<keyword evidence="4" id="KW-0804">Transcription</keyword>
<dbReference type="Pfam" id="PF09339">
    <property type="entry name" value="HTH_IclR"/>
    <property type="match status" value="1"/>
</dbReference>
<name>A0A1I4H3M0_9ACTN</name>
<dbReference type="PROSITE" id="PS51078">
    <property type="entry name" value="ICLR_ED"/>
    <property type="match status" value="1"/>
</dbReference>
<dbReference type="InParanoid" id="A0A1I4H3M0"/>
<dbReference type="Proteomes" id="UP000199152">
    <property type="component" value="Unassembled WGS sequence"/>
</dbReference>
<evidence type="ECO:0000256" key="1">
    <source>
        <dbReference type="ARBA" id="ARBA00022798"/>
    </source>
</evidence>
<dbReference type="OrthoDB" id="7274111at2"/>
<dbReference type="EMBL" id="FOSW01000010">
    <property type="protein sequence ID" value="SFL36829.1"/>
    <property type="molecule type" value="Genomic_DNA"/>
</dbReference>
<feature type="domain" description="IclR-ED" evidence="8">
    <location>
        <begin position="76"/>
        <end position="257"/>
    </location>
</feature>
<dbReference type="InterPro" id="IPR014757">
    <property type="entry name" value="Tscrpt_reg_IclR_C"/>
</dbReference>
<dbReference type="SUPFAM" id="SSF46785">
    <property type="entry name" value="Winged helix' DNA-binding domain"/>
    <property type="match status" value="1"/>
</dbReference>
<dbReference type="GO" id="GO:0006071">
    <property type="term" value="P:glycerol metabolic process"/>
    <property type="evidence" value="ECO:0007669"/>
    <property type="project" value="UniProtKB-KW"/>
</dbReference>
<evidence type="ECO:0000256" key="2">
    <source>
        <dbReference type="ARBA" id="ARBA00023015"/>
    </source>
</evidence>
<dbReference type="AlphaFoldDB" id="A0A1I4H3M0"/>
<feature type="domain" description="HTH iclR-type" evidence="7">
    <location>
        <begin position="14"/>
        <end position="75"/>
    </location>
</feature>